<dbReference type="RefSeq" id="WP_011752882.1">
    <property type="nucleotide sequence ID" value="NC_008698.1"/>
</dbReference>
<dbReference type="EnsemblBacteria" id="ABL78617">
    <property type="protein sequence ID" value="ABL78617"/>
    <property type="gene ID" value="Tpen_1219"/>
</dbReference>
<keyword evidence="2" id="KW-1185">Reference proteome</keyword>
<dbReference type="GeneID" id="41583025"/>
<evidence type="ECO:0000313" key="1">
    <source>
        <dbReference type="EMBL" id="ABL78617.1"/>
    </source>
</evidence>
<accession>A1RZI7</accession>
<proteinExistence type="predicted"/>
<dbReference type="Proteomes" id="UP000000641">
    <property type="component" value="Chromosome"/>
</dbReference>
<gene>
    <name evidence="1" type="ordered locus">Tpen_1219</name>
</gene>
<dbReference type="HOGENOM" id="CLU_203625_0_0_2"/>
<organism evidence="1 2">
    <name type="scientific">Thermofilum pendens (strain DSM 2475 / Hrk 5)</name>
    <dbReference type="NCBI Taxonomy" id="368408"/>
    <lineage>
        <taxon>Archaea</taxon>
        <taxon>Thermoproteota</taxon>
        <taxon>Thermoprotei</taxon>
        <taxon>Thermofilales</taxon>
        <taxon>Thermofilaceae</taxon>
        <taxon>Thermofilum</taxon>
    </lineage>
</organism>
<reference evidence="2" key="1">
    <citation type="journal article" date="2008" name="J. Bacteriol.">
        <title>Genome sequence of Thermofilum pendens reveals an exceptional loss of biosynthetic pathways without genome reduction.</title>
        <authorList>
            <person name="Anderson I."/>
            <person name="Rodriguez J."/>
            <person name="Susanti D."/>
            <person name="Porat I."/>
            <person name="Reich C."/>
            <person name="Ulrich L.E."/>
            <person name="Elkins J.G."/>
            <person name="Mavromatis K."/>
            <person name="Lykidis A."/>
            <person name="Kim E."/>
            <person name="Thompson L.S."/>
            <person name="Nolan M."/>
            <person name="Land M."/>
            <person name="Copeland A."/>
            <person name="Lapidus A."/>
            <person name="Lucas S."/>
            <person name="Detter C."/>
            <person name="Zhulin I.B."/>
            <person name="Olsen G.J."/>
            <person name="Whitman W."/>
            <person name="Mukhopadhyay B."/>
            <person name="Bristow J."/>
            <person name="Kyrpides N."/>
        </authorList>
    </citation>
    <scope>NUCLEOTIDE SEQUENCE [LARGE SCALE GENOMIC DNA]</scope>
    <source>
        <strain evidence="2">DSM 2475 / Hrk 5</strain>
    </source>
</reference>
<evidence type="ECO:0000313" key="2">
    <source>
        <dbReference type="Proteomes" id="UP000000641"/>
    </source>
</evidence>
<sequence>MRAIGALSRLLASTLRRDGLYEARLIDALDAIEEFLASVRGAPQVKEDEKLARKLREGVEVLREHGLA</sequence>
<dbReference type="EMBL" id="CP000505">
    <property type="protein sequence ID" value="ABL78617.1"/>
    <property type="molecule type" value="Genomic_DNA"/>
</dbReference>
<dbReference type="AlphaFoldDB" id="A1RZI7"/>
<protein>
    <submittedName>
        <fullName evidence="1">Uncharacterized protein</fullName>
    </submittedName>
</protein>
<name>A1RZI7_THEPD</name>
<dbReference type="KEGG" id="tpe:Tpen_1219"/>